<dbReference type="AlphaFoldDB" id="A0A443IJJ1"/>
<evidence type="ECO:0000256" key="2">
    <source>
        <dbReference type="SAM" id="MobiDB-lite"/>
    </source>
</evidence>
<proteinExistence type="inferred from homology"/>
<dbReference type="Proteomes" id="UP000285710">
    <property type="component" value="Unassembled WGS sequence"/>
</dbReference>
<name>A0A443IJJ1_9RHOB</name>
<dbReference type="InterPro" id="IPR023346">
    <property type="entry name" value="Lysozyme-like_dom_sf"/>
</dbReference>
<keyword evidence="5" id="KW-1185">Reference proteome</keyword>
<reference evidence="4 5" key="2">
    <citation type="submission" date="2019-01" db="EMBL/GenBank/DDBJ databases">
        <authorList>
            <person name="Li Y."/>
        </authorList>
    </citation>
    <scope>NUCLEOTIDE SEQUENCE [LARGE SCALE GENOMIC DNA]</scope>
    <source>
        <strain evidence="4 5">2D-5</strain>
    </source>
</reference>
<reference evidence="4 5" key="1">
    <citation type="submission" date="2019-01" db="EMBL/GenBank/DDBJ databases">
        <title>Sinorhodobacter populi sp. nov. isolated from the symptomatic bark tissue of Populus euramericana canker.</title>
        <authorList>
            <person name="Xu G."/>
        </authorList>
    </citation>
    <scope>NUCLEOTIDE SEQUENCE [LARGE SCALE GENOMIC DNA]</scope>
    <source>
        <strain evidence="4 5">2D-5</strain>
    </source>
</reference>
<evidence type="ECO:0000256" key="1">
    <source>
        <dbReference type="ARBA" id="ARBA00009387"/>
    </source>
</evidence>
<comment type="caution">
    <text evidence="4">The sequence shown here is derived from an EMBL/GenBank/DDBJ whole genome shotgun (WGS) entry which is preliminary data.</text>
</comment>
<dbReference type="SUPFAM" id="SSF53955">
    <property type="entry name" value="Lysozyme-like"/>
    <property type="match status" value="1"/>
</dbReference>
<dbReference type="InterPro" id="IPR008258">
    <property type="entry name" value="Transglycosylase_SLT_dom_1"/>
</dbReference>
<gene>
    <name evidence="4" type="ORF">D2T33_20860</name>
</gene>
<feature type="domain" description="Transglycosylase SLT" evidence="3">
    <location>
        <begin position="99"/>
        <end position="194"/>
    </location>
</feature>
<comment type="similarity">
    <text evidence="1">Belongs to the virb1 family.</text>
</comment>
<feature type="region of interest" description="Disordered" evidence="2">
    <location>
        <begin position="46"/>
        <end position="80"/>
    </location>
</feature>
<protein>
    <submittedName>
        <fullName evidence="4">Lytic transglycosylase domain-containing protein</fullName>
    </submittedName>
</protein>
<dbReference type="Gene3D" id="1.10.530.10">
    <property type="match status" value="1"/>
</dbReference>
<sequence>MKTLLLAFAVLALLPGCETLKITESKINWEFGVTPDGEVSIGISGAASAASDTPKEMEPNKERNVAPATSSEGAPSAPGTLESSLALTKEQARVLVIIDDTAQAYGLDPRALAAIGWIESRFRNIKNPRSTASGIMQFIASSADAYGLDDPFDIPANVDAGARMMKDNAAFLSRTLGRQPEPWMLYLAHQQGPGGALRLLTSPDRSAAEIVGQAAFSLNTRLGRNATAAEFVAEWRQGFDRAYARFTIR</sequence>
<evidence type="ECO:0000313" key="4">
    <source>
        <dbReference type="EMBL" id="RWR04686.1"/>
    </source>
</evidence>
<accession>A0A443IJJ1</accession>
<evidence type="ECO:0000259" key="3">
    <source>
        <dbReference type="Pfam" id="PF01464"/>
    </source>
</evidence>
<dbReference type="EMBL" id="SAUW01000048">
    <property type="protein sequence ID" value="RWR04686.1"/>
    <property type="molecule type" value="Genomic_DNA"/>
</dbReference>
<dbReference type="RefSeq" id="WP_128271048.1">
    <property type="nucleotide sequence ID" value="NZ_SAUW01000048.1"/>
</dbReference>
<organism evidence="4 5">
    <name type="scientific">Paenirhodobacter populi</name>
    <dbReference type="NCBI Taxonomy" id="2306993"/>
    <lineage>
        <taxon>Bacteria</taxon>
        <taxon>Pseudomonadati</taxon>
        <taxon>Pseudomonadota</taxon>
        <taxon>Alphaproteobacteria</taxon>
        <taxon>Rhodobacterales</taxon>
        <taxon>Rhodobacter group</taxon>
        <taxon>Paenirhodobacter</taxon>
    </lineage>
</organism>
<feature type="compositionally biased region" description="Basic and acidic residues" evidence="2">
    <location>
        <begin position="53"/>
        <end position="64"/>
    </location>
</feature>
<evidence type="ECO:0000313" key="5">
    <source>
        <dbReference type="Proteomes" id="UP000285710"/>
    </source>
</evidence>
<dbReference type="Pfam" id="PF01464">
    <property type="entry name" value="SLT"/>
    <property type="match status" value="1"/>
</dbReference>